<accession>A0AAW1ULU2</accession>
<evidence type="ECO:0000256" key="11">
    <source>
        <dbReference type="PIRSR" id="PIRSR601548-8"/>
    </source>
</evidence>
<keyword evidence="13" id="KW-0121">Carboxypeptidase</keyword>
<dbReference type="GO" id="GO:0008241">
    <property type="term" value="F:peptidyl-dipeptidase activity"/>
    <property type="evidence" value="ECO:0007669"/>
    <property type="project" value="InterPro"/>
</dbReference>
<feature type="binding site" evidence="11">
    <location>
        <position position="403"/>
    </location>
    <ligand>
        <name>Zn(2+)</name>
        <dbReference type="ChEBI" id="CHEBI:29105"/>
        <label>2</label>
        <note>catalytic</note>
    </ligand>
</feature>
<feature type="binding site" evidence="9">
    <location>
        <position position="375"/>
    </location>
    <ligand>
        <name>Zn(2+)</name>
        <dbReference type="ChEBI" id="CHEBI:29105"/>
        <label>1</label>
        <note>catalytic</note>
    </ligand>
</feature>
<dbReference type="Pfam" id="PF01401">
    <property type="entry name" value="Peptidase_M2"/>
    <property type="match status" value="1"/>
</dbReference>
<keyword evidence="9 13" id="KW-0479">Metal-binding</keyword>
<dbReference type="PANTHER" id="PTHR10514">
    <property type="entry name" value="ANGIOTENSIN-CONVERTING ENZYME"/>
    <property type="match status" value="1"/>
</dbReference>
<dbReference type="Proteomes" id="UP001431783">
    <property type="component" value="Unassembled WGS sequence"/>
</dbReference>
<feature type="binding site" evidence="9">
    <location>
        <position position="379"/>
    </location>
    <ligand>
        <name>Zn(2+)</name>
        <dbReference type="ChEBI" id="CHEBI:29105"/>
        <label>1</label>
        <note>catalytic</note>
    </ligand>
</feature>
<evidence type="ECO:0000256" key="14">
    <source>
        <dbReference type="SAM" id="Phobius"/>
    </source>
</evidence>
<sequence length="666" mass="77691">MCRLVLVIFAVISATQLAVSLDPEIEEEEIRARAFMSIISKEIQEEGNVFLKAEWDYVTNLTDENLKKKTDISSDIAVKSKKRSEEVKKFNWKTFSDKSLKRQFLLSSIPGTDILSKDEVTKLEKLVGDMEKAFSTAKICDFNDKLKCDLELDPDIVKKTASSRDEKELRHIWVSWRNAFDPKIKPLFKDSVDLFNKAAKLNNFNDTGHMWLFAYEEFEIKDIKSQFQSLWEQVKPLYQQLHAYIRHQLRKVYGDIVTERGPIPAHLFGDPWALDWANIAEDFKPYPKAAQLNVTENLLKQNYTVEKIFKTAEDFFVSIGFPPMTQAFWKNSIFVKPQDREIVCHASAWDFHDGDDFRLKMCATVSKDYFNIAHHEMGHIEYFMQYKDQPVAFRDGANPGFHEAIGDLILLSVQSPKHLEKLNLSNASSDNSEVMLNNLFEVAMTQIPALPYSYMLEQWRWKVFSGEIPYDEYNCKWWELRDTIQGVEPPVQRSEEDFDPGCKYHIPAIVPYIRYFVSHILQFQFHRSLCEKAGQYDRNNPSKLLYLCDIYQNKEAGSLLKQMLQMGSSKPWPEALHALTGQRIMDASAVLEYFRPLQTWLEKYNRENDVHIGWDKSTKSRYYDQLTLKLVKNEYFTVISGYLCILYCFESVVHIVIIISSFSKQV</sequence>
<dbReference type="GO" id="GO:0004180">
    <property type="term" value="F:carboxypeptidase activity"/>
    <property type="evidence" value="ECO:0007669"/>
    <property type="project" value="UniProtKB-KW"/>
</dbReference>
<feature type="disulfide bond" evidence="10 12">
    <location>
        <begin position="530"/>
        <end position="548"/>
    </location>
</feature>
<feature type="active site" description="Proton acceptor 1" evidence="5">
    <location>
        <position position="376"/>
    </location>
</feature>
<keyword evidence="2 15" id="KW-0732">Signal</keyword>
<evidence type="ECO:0000256" key="7">
    <source>
        <dbReference type="PIRSR" id="PIRSR601548-11"/>
    </source>
</evidence>
<feature type="disulfide bond" evidence="10 12">
    <location>
        <begin position="140"/>
        <end position="148"/>
    </location>
</feature>
<dbReference type="PROSITE" id="PS52011">
    <property type="entry name" value="PEPTIDASE_M2"/>
    <property type="match status" value="1"/>
</dbReference>
<keyword evidence="13" id="KW-0482">Metalloprotease</keyword>
<dbReference type="GO" id="GO:0008237">
    <property type="term" value="F:metallopeptidase activity"/>
    <property type="evidence" value="ECO:0007669"/>
    <property type="project" value="UniProtKB-KW"/>
</dbReference>
<keyword evidence="14" id="KW-0812">Transmembrane</keyword>
<evidence type="ECO:0000256" key="15">
    <source>
        <dbReference type="SAM" id="SignalP"/>
    </source>
</evidence>
<feature type="glycosylation site" description="N-linked (GlcNAc...) asparagine" evidence="6">
    <location>
        <position position="60"/>
    </location>
</feature>
<comment type="cofactor">
    <cofactor evidence="13">
        <name>Zn(2+)</name>
        <dbReference type="ChEBI" id="CHEBI:29105"/>
    </cofactor>
    <text evidence="13">Binds 1 zinc ion per subunit.</text>
</comment>
<gene>
    <name evidence="16" type="ORF">WA026_014355</name>
</gene>
<keyword evidence="14" id="KW-1133">Transmembrane helix</keyword>
<feature type="active site" description="Proton acceptor 2" evidence="7">
    <location>
        <position position="376"/>
    </location>
</feature>
<feature type="binding site" evidence="11">
    <location>
        <position position="375"/>
    </location>
    <ligand>
        <name>Zn(2+)</name>
        <dbReference type="ChEBI" id="CHEBI:29105"/>
        <label>2</label>
        <note>catalytic</note>
    </ligand>
</feature>
<evidence type="ECO:0000256" key="6">
    <source>
        <dbReference type="PIRSR" id="PIRSR601548-10"/>
    </source>
</evidence>
<dbReference type="EC" id="3.4.-.-" evidence="13"/>
<dbReference type="Gene3D" id="1.10.1370.30">
    <property type="match status" value="1"/>
</dbReference>
<comment type="similarity">
    <text evidence="1 12 13">Belongs to the peptidase M2 family.</text>
</comment>
<evidence type="ECO:0000256" key="3">
    <source>
        <dbReference type="ARBA" id="ARBA00023157"/>
    </source>
</evidence>
<evidence type="ECO:0000256" key="13">
    <source>
        <dbReference type="RuleBase" id="RU361144"/>
    </source>
</evidence>
<feature type="active site" description="Proton donor 2" evidence="7">
    <location>
        <position position="505"/>
    </location>
</feature>
<dbReference type="EMBL" id="JARQZJ010000067">
    <property type="protein sequence ID" value="KAK9881012.1"/>
    <property type="molecule type" value="Genomic_DNA"/>
</dbReference>
<reference evidence="16 17" key="1">
    <citation type="submission" date="2023-03" db="EMBL/GenBank/DDBJ databases">
        <title>Genome insight into feeding habits of ladybird beetles.</title>
        <authorList>
            <person name="Li H.-S."/>
            <person name="Huang Y.-H."/>
            <person name="Pang H."/>
        </authorList>
    </citation>
    <scope>NUCLEOTIDE SEQUENCE [LARGE SCALE GENOMIC DNA]</scope>
    <source>
        <strain evidence="16">SYSU_2023b</strain>
        <tissue evidence="16">Whole body</tissue>
    </source>
</reference>
<dbReference type="InterPro" id="IPR001548">
    <property type="entry name" value="Peptidase_M2"/>
</dbReference>
<dbReference type="PANTHER" id="PTHR10514:SF44">
    <property type="entry name" value="ANGIOTENSIN-CONVERTING ENZYME-RELATED"/>
    <property type="match status" value="1"/>
</dbReference>
<feature type="active site" description="Proton donor 1" evidence="5">
    <location>
        <position position="505"/>
    </location>
</feature>
<dbReference type="CDD" id="cd06461">
    <property type="entry name" value="M2_ACE"/>
    <property type="match status" value="1"/>
</dbReference>
<keyword evidence="9 13" id="KW-0862">Zinc</keyword>
<evidence type="ECO:0000313" key="17">
    <source>
        <dbReference type="Proteomes" id="UP001431783"/>
    </source>
</evidence>
<evidence type="ECO:0000256" key="9">
    <source>
        <dbReference type="PIRSR" id="PIRSR601548-3"/>
    </source>
</evidence>
<dbReference type="SUPFAM" id="SSF55486">
    <property type="entry name" value="Metalloproteases ('zincins'), catalytic domain"/>
    <property type="match status" value="1"/>
</dbReference>
<keyword evidence="3 10" id="KW-1015">Disulfide bond</keyword>
<feature type="glycosylation site" description="N-linked (GlcNAc...) asparagine; partial" evidence="6">
    <location>
        <position position="143"/>
    </location>
</feature>
<keyword evidence="4 6" id="KW-0325">Glycoprotein</keyword>
<protein>
    <recommendedName>
        <fullName evidence="13">Angiotensin-converting enzyme</fullName>
        <ecNumber evidence="13">3.4.-.-</ecNumber>
    </recommendedName>
</protein>
<organism evidence="16 17">
    <name type="scientific">Henosepilachna vigintioctopunctata</name>
    <dbReference type="NCBI Taxonomy" id="420089"/>
    <lineage>
        <taxon>Eukaryota</taxon>
        <taxon>Metazoa</taxon>
        <taxon>Ecdysozoa</taxon>
        <taxon>Arthropoda</taxon>
        <taxon>Hexapoda</taxon>
        <taxon>Insecta</taxon>
        <taxon>Pterygota</taxon>
        <taxon>Neoptera</taxon>
        <taxon>Endopterygota</taxon>
        <taxon>Coleoptera</taxon>
        <taxon>Polyphaga</taxon>
        <taxon>Cucujiformia</taxon>
        <taxon>Coccinelloidea</taxon>
        <taxon>Coccinellidae</taxon>
        <taxon>Epilachninae</taxon>
        <taxon>Epilachnini</taxon>
        <taxon>Henosepilachna</taxon>
    </lineage>
</organism>
<dbReference type="GO" id="GO:0005886">
    <property type="term" value="C:plasma membrane"/>
    <property type="evidence" value="ECO:0007669"/>
    <property type="project" value="TreeGrafter"/>
</dbReference>
<feature type="binding site" evidence="8">
    <location>
        <position position="215"/>
    </location>
    <ligand>
        <name>chloride</name>
        <dbReference type="ChEBI" id="CHEBI:17996"/>
        <label>1</label>
    </ligand>
</feature>
<dbReference type="FunFam" id="1.10.1370.30:FF:000005">
    <property type="entry name" value="Angiotensin-converting enzyme"/>
    <property type="match status" value="1"/>
</dbReference>
<feature type="transmembrane region" description="Helical" evidence="14">
    <location>
        <begin position="635"/>
        <end position="659"/>
    </location>
</feature>
<dbReference type="AlphaFoldDB" id="A0AAW1ULU2"/>
<dbReference type="GO" id="GO:0046872">
    <property type="term" value="F:metal ion binding"/>
    <property type="evidence" value="ECO:0007669"/>
    <property type="project" value="UniProtKB-KW"/>
</dbReference>
<name>A0AAW1ULU2_9CUCU</name>
<dbReference type="GO" id="GO:0005615">
    <property type="term" value="C:extracellular space"/>
    <property type="evidence" value="ECO:0007669"/>
    <property type="project" value="TreeGrafter"/>
</dbReference>
<keyword evidence="13" id="KW-0378">Hydrolase</keyword>
<feature type="binding site" evidence="9">
    <location>
        <position position="403"/>
    </location>
    <ligand>
        <name>Zn(2+)</name>
        <dbReference type="ChEBI" id="CHEBI:29105"/>
        <label>1</label>
        <note>catalytic</note>
    </ligand>
</feature>
<feature type="chain" id="PRO_5043990922" description="Angiotensin-converting enzyme" evidence="15">
    <location>
        <begin position="21"/>
        <end position="666"/>
    </location>
</feature>
<evidence type="ECO:0000313" key="16">
    <source>
        <dbReference type="EMBL" id="KAK9881012.1"/>
    </source>
</evidence>
<evidence type="ECO:0000256" key="4">
    <source>
        <dbReference type="ARBA" id="ARBA00023180"/>
    </source>
</evidence>
<feature type="binding site" evidence="11">
    <location>
        <position position="379"/>
    </location>
    <ligand>
        <name>Zn(2+)</name>
        <dbReference type="ChEBI" id="CHEBI:29105"/>
        <label>2</label>
        <note>catalytic</note>
    </ligand>
</feature>
<keyword evidence="13" id="KW-0645">Protease</keyword>
<evidence type="ECO:0000256" key="1">
    <source>
        <dbReference type="ARBA" id="ARBA00008139"/>
    </source>
</evidence>
<evidence type="ECO:0000256" key="2">
    <source>
        <dbReference type="ARBA" id="ARBA00022729"/>
    </source>
</evidence>
<keyword evidence="17" id="KW-1185">Reference proteome</keyword>
<comment type="caution">
    <text evidence="16">The sequence shown here is derived from an EMBL/GenBank/DDBJ whole genome shotgun (WGS) entry which is preliminary data.</text>
</comment>
<evidence type="ECO:0000256" key="10">
    <source>
        <dbReference type="PIRSR" id="PIRSR601548-4"/>
    </source>
</evidence>
<evidence type="ECO:0000256" key="8">
    <source>
        <dbReference type="PIRSR" id="PIRSR601548-2"/>
    </source>
</evidence>
<evidence type="ECO:0000256" key="5">
    <source>
        <dbReference type="PIRSR" id="PIRSR601548-1"/>
    </source>
</evidence>
<dbReference type="GO" id="GO:0006508">
    <property type="term" value="P:proteolysis"/>
    <property type="evidence" value="ECO:0007669"/>
    <property type="project" value="UniProtKB-KW"/>
</dbReference>
<feature type="binding site" evidence="8">
    <location>
        <position position="514"/>
    </location>
    <ligand>
        <name>chloride</name>
        <dbReference type="ChEBI" id="CHEBI:17996"/>
        <label>1</label>
    </ligand>
</feature>
<feature type="disulfide bond" evidence="10 12">
    <location>
        <begin position="344"/>
        <end position="362"/>
    </location>
</feature>
<feature type="signal peptide" evidence="15">
    <location>
        <begin position="1"/>
        <end position="20"/>
    </location>
</feature>
<keyword evidence="14" id="KW-0472">Membrane</keyword>
<proteinExistence type="inferred from homology"/>
<dbReference type="PRINTS" id="PR00791">
    <property type="entry name" value="PEPDIPTASEA"/>
</dbReference>
<evidence type="ECO:0000256" key="12">
    <source>
        <dbReference type="PROSITE-ProRule" id="PRU01355"/>
    </source>
</evidence>